<keyword evidence="2" id="KW-0472">Membrane</keyword>
<keyword evidence="1" id="KW-0175">Coiled coil</keyword>
<dbReference type="PANTHER" id="PTHR21666">
    <property type="entry name" value="PEPTIDASE-RELATED"/>
    <property type="match status" value="1"/>
</dbReference>
<dbReference type="GO" id="GO:0004222">
    <property type="term" value="F:metalloendopeptidase activity"/>
    <property type="evidence" value="ECO:0007669"/>
    <property type="project" value="TreeGrafter"/>
</dbReference>
<accession>A0A1G6WEU4</accession>
<dbReference type="Proteomes" id="UP000198949">
    <property type="component" value="Unassembled WGS sequence"/>
</dbReference>
<evidence type="ECO:0000313" key="4">
    <source>
        <dbReference type="EMBL" id="SDD64460.1"/>
    </source>
</evidence>
<dbReference type="CDD" id="cd12797">
    <property type="entry name" value="M23_peptidase"/>
    <property type="match status" value="1"/>
</dbReference>
<dbReference type="AlphaFoldDB" id="A0A1G6WEU4"/>
<dbReference type="PANTHER" id="PTHR21666:SF270">
    <property type="entry name" value="MUREIN HYDROLASE ACTIVATOR ENVC"/>
    <property type="match status" value="1"/>
</dbReference>
<evidence type="ECO:0000256" key="2">
    <source>
        <dbReference type="SAM" id="Phobius"/>
    </source>
</evidence>
<gene>
    <name evidence="4" type="ORF">SAMN05216270_1068</name>
</gene>
<dbReference type="InterPro" id="IPR050570">
    <property type="entry name" value="Cell_wall_metabolism_enzyme"/>
</dbReference>
<dbReference type="Pfam" id="PF01551">
    <property type="entry name" value="Peptidase_M23"/>
    <property type="match status" value="1"/>
</dbReference>
<feature type="coiled-coil region" evidence="1">
    <location>
        <begin position="93"/>
        <end position="130"/>
    </location>
</feature>
<keyword evidence="2" id="KW-0812">Transmembrane</keyword>
<feature type="domain" description="M23ase beta-sheet core" evidence="3">
    <location>
        <begin position="166"/>
        <end position="260"/>
    </location>
</feature>
<dbReference type="SUPFAM" id="SSF51261">
    <property type="entry name" value="Duplicated hybrid motif"/>
    <property type="match status" value="1"/>
</dbReference>
<sequence length="273" mass="28560">MGKHDDTRESAGNEMTSRRLRAIVRRRRIRRERHSWRFVNGGLVAAIITGWVVASLSGQAAAQAAEESTVEEQTVVQADWKVDAVLADMATVYAAEEAERVKAEAEAAEKAAEEAAAAQAAEEAAAAQAAEEAAAAAAAEAEAANPWTSPSDADITSYYGMRNGSLHGGTDFANAEGDEIPVVGDGTVTYVGFEAGGYGNVVYVDHGDGVETRYAHASEVPVSVGDELSKGDTVILSGNTGGSTGPHLHFEVLIDGEKVDSLAWLEEQGVEVG</sequence>
<feature type="transmembrane region" description="Helical" evidence="2">
    <location>
        <begin position="35"/>
        <end position="54"/>
    </location>
</feature>
<name>A0A1G6WEU4_9ACTN</name>
<keyword evidence="4" id="KW-0378">Hydrolase</keyword>
<evidence type="ECO:0000313" key="5">
    <source>
        <dbReference type="Proteomes" id="UP000198949"/>
    </source>
</evidence>
<dbReference type="STRING" id="58114.SAMN05216270_1068"/>
<evidence type="ECO:0000259" key="3">
    <source>
        <dbReference type="Pfam" id="PF01551"/>
    </source>
</evidence>
<dbReference type="EMBL" id="FNAD01000006">
    <property type="protein sequence ID" value="SDD64460.1"/>
    <property type="molecule type" value="Genomic_DNA"/>
</dbReference>
<organism evidence="4 5">
    <name type="scientific">Glycomyces harbinensis</name>
    <dbReference type="NCBI Taxonomy" id="58114"/>
    <lineage>
        <taxon>Bacteria</taxon>
        <taxon>Bacillati</taxon>
        <taxon>Actinomycetota</taxon>
        <taxon>Actinomycetes</taxon>
        <taxon>Glycomycetales</taxon>
        <taxon>Glycomycetaceae</taxon>
        <taxon>Glycomyces</taxon>
    </lineage>
</organism>
<keyword evidence="2" id="KW-1133">Transmembrane helix</keyword>
<dbReference type="Gene3D" id="2.70.70.10">
    <property type="entry name" value="Glucose Permease (Domain IIA)"/>
    <property type="match status" value="1"/>
</dbReference>
<protein>
    <submittedName>
        <fullName evidence="4">Murein DD-endopeptidase MepM and murein hydrolase activator NlpD, contain LysM domain</fullName>
    </submittedName>
</protein>
<dbReference type="InterPro" id="IPR011055">
    <property type="entry name" value="Dup_hybrid_motif"/>
</dbReference>
<evidence type="ECO:0000256" key="1">
    <source>
        <dbReference type="SAM" id="Coils"/>
    </source>
</evidence>
<keyword evidence="5" id="KW-1185">Reference proteome</keyword>
<proteinExistence type="predicted"/>
<reference evidence="5" key="1">
    <citation type="submission" date="2016-10" db="EMBL/GenBank/DDBJ databases">
        <authorList>
            <person name="Varghese N."/>
            <person name="Submissions S."/>
        </authorList>
    </citation>
    <scope>NUCLEOTIDE SEQUENCE [LARGE SCALE GENOMIC DNA]</scope>
    <source>
        <strain evidence="5">CGMCC 4.3516</strain>
    </source>
</reference>
<dbReference type="InterPro" id="IPR016047">
    <property type="entry name" value="M23ase_b-sheet_dom"/>
</dbReference>